<dbReference type="GO" id="GO:0015031">
    <property type="term" value="P:protein transport"/>
    <property type="evidence" value="ECO:0007669"/>
    <property type="project" value="UniProtKB-KW"/>
</dbReference>
<dbReference type="GO" id="GO:0005886">
    <property type="term" value="C:plasma membrane"/>
    <property type="evidence" value="ECO:0007669"/>
    <property type="project" value="UniProtKB-SubCell"/>
</dbReference>
<organism evidence="17 18">
    <name type="scientific">Hymenobacter fodinae</name>
    <dbReference type="NCBI Taxonomy" id="2510796"/>
    <lineage>
        <taxon>Bacteria</taxon>
        <taxon>Pseudomonadati</taxon>
        <taxon>Bacteroidota</taxon>
        <taxon>Cytophagia</taxon>
        <taxon>Cytophagales</taxon>
        <taxon>Hymenobacteraceae</taxon>
        <taxon>Hymenobacter</taxon>
    </lineage>
</organism>
<feature type="transmembrane region" description="Helical" evidence="13">
    <location>
        <begin position="6"/>
        <end position="24"/>
    </location>
</feature>
<feature type="region of interest" description="Disordered" evidence="14">
    <location>
        <begin position="577"/>
        <end position="631"/>
    </location>
</feature>
<keyword evidence="7 13" id="KW-0653">Protein transport</keyword>
<evidence type="ECO:0000256" key="1">
    <source>
        <dbReference type="ARBA" id="ARBA00004429"/>
    </source>
</evidence>
<comment type="function">
    <text evidence="13">Required for the insertion and/or proper folding and/or complex formation of integral membrane proteins into the membrane. Involved in integration of membrane proteins that insert both dependently and independently of the Sec translocase complex, as well as at least some lipoproteins. Aids folding of multispanning membrane proteins.</text>
</comment>
<name>A0A4Z0PCW7_9BACT</name>
<sequence length="631" mass="70478">MDRNSAIGLFLISALLIIYLYVVPRPKPSDEAKKPAQTTAAAPAAAATPAPLDSAAAAQQLGDFGAAGVGSAQTTELKNDNLTITFSSKGGRVEAVRLNKYKTFFGKQLDLFDAQSAQLDTRFRTTDGRQVKLSDLYFRAEPQGNTAIRFVADVAGGQIEQLYTLPANSFELSYNLRFNNLNSVVAQEPLTFTFLDRVRQTEQDMKQNRNHTTINRYLVSGDHTALAEASEKPEEIKVTEPLKWVAHKHDFFVAGIVADNQFQSGQLNSTVDLNDSTFIKTLSSTLTIPAADVQQGKANFRFYFGPNSFNTLKEVAPDFDRNVYLGWGIFRWVNRFVVLPTFHFLEQFISSYGIIIALLVVLIKLVTWPLTYKTYESQAKMKVLKPEIDAIKEKYPEDQMKQQQETMKLYSSMGVSPLSGCVPTLLTLPILFAMFQFFPNAIELRQQPFLWAHDLSTYDDLIKLPFTVPFLGNHISLFTLLMTLSTLAMTYQSNQNNPAAMQGPMKFYSYLMPLIFFFVLNSFSAGLTWYYLISNLVTLAQQAITRRFVDDTKLRAKLEANKIKNKDKKPSGFAARLQDAMKAAQEKEAQARQGAGARPAASNDTDDSDDADSGTGASDISPKKPRKTRRS</sequence>
<evidence type="ECO:0000256" key="10">
    <source>
        <dbReference type="ARBA" id="ARBA00023186"/>
    </source>
</evidence>
<dbReference type="InterPro" id="IPR001708">
    <property type="entry name" value="YidC/ALB3/OXA1/COX18"/>
</dbReference>
<dbReference type="CDD" id="cd20070">
    <property type="entry name" value="5TM_YidC_Alb3"/>
    <property type="match status" value="1"/>
</dbReference>
<dbReference type="GO" id="GO:0032977">
    <property type="term" value="F:membrane insertase activity"/>
    <property type="evidence" value="ECO:0007669"/>
    <property type="project" value="InterPro"/>
</dbReference>
<protein>
    <recommendedName>
        <fullName evidence="3 13">Membrane protein insertase YidC</fullName>
    </recommendedName>
    <alternativeName>
        <fullName evidence="12 13">Foldase YidC</fullName>
    </alternativeName>
    <alternativeName>
        <fullName evidence="11 13">Membrane integrase YidC</fullName>
    </alternativeName>
    <alternativeName>
        <fullName evidence="13">Membrane protein YidC</fullName>
    </alternativeName>
</protein>
<dbReference type="NCBIfam" id="NF002356">
    <property type="entry name" value="PRK01318.2-3"/>
    <property type="match status" value="1"/>
</dbReference>
<keyword evidence="6 13" id="KW-0812">Transmembrane</keyword>
<gene>
    <name evidence="13 17" type="primary">yidC</name>
    <name evidence="17" type="ORF">EU556_06545</name>
</gene>
<dbReference type="NCBIfam" id="TIGR03592">
    <property type="entry name" value="yidC_oxa1_cterm"/>
    <property type="match status" value="1"/>
</dbReference>
<dbReference type="CDD" id="cd19961">
    <property type="entry name" value="EcYidC-like_peri"/>
    <property type="match status" value="1"/>
</dbReference>
<feature type="transmembrane region" description="Helical" evidence="13">
    <location>
        <begin position="409"/>
        <end position="435"/>
    </location>
</feature>
<dbReference type="InterPro" id="IPR019998">
    <property type="entry name" value="Membr_insert_YidC"/>
</dbReference>
<dbReference type="Proteomes" id="UP000298337">
    <property type="component" value="Unassembled WGS sequence"/>
</dbReference>
<evidence type="ECO:0000256" key="9">
    <source>
        <dbReference type="ARBA" id="ARBA00023136"/>
    </source>
</evidence>
<evidence type="ECO:0000313" key="18">
    <source>
        <dbReference type="Proteomes" id="UP000298337"/>
    </source>
</evidence>
<keyword evidence="5 13" id="KW-1003">Cell membrane</keyword>
<evidence type="ECO:0000256" key="6">
    <source>
        <dbReference type="ARBA" id="ARBA00022692"/>
    </source>
</evidence>
<feature type="transmembrane region" description="Helical" evidence="13">
    <location>
        <begin position="510"/>
        <end position="532"/>
    </location>
</feature>
<dbReference type="Pfam" id="PF02096">
    <property type="entry name" value="60KD_IMP"/>
    <property type="match status" value="1"/>
</dbReference>
<evidence type="ECO:0000313" key="17">
    <source>
        <dbReference type="EMBL" id="TGE10466.1"/>
    </source>
</evidence>
<keyword evidence="4 13" id="KW-0813">Transport</keyword>
<accession>A0A4Z0PCW7</accession>
<evidence type="ECO:0000256" key="3">
    <source>
        <dbReference type="ARBA" id="ARBA00015325"/>
    </source>
</evidence>
<feature type="transmembrane region" description="Helical" evidence="13">
    <location>
        <begin position="351"/>
        <end position="372"/>
    </location>
</feature>
<dbReference type="GO" id="GO:0051205">
    <property type="term" value="P:protein insertion into membrane"/>
    <property type="evidence" value="ECO:0007669"/>
    <property type="project" value="TreeGrafter"/>
</dbReference>
<evidence type="ECO:0000256" key="7">
    <source>
        <dbReference type="ARBA" id="ARBA00022927"/>
    </source>
</evidence>
<feature type="domain" description="Membrane insertase YidC N-terminal" evidence="16">
    <location>
        <begin position="76"/>
        <end position="336"/>
    </location>
</feature>
<keyword evidence="9 13" id="KW-0472">Membrane</keyword>
<dbReference type="AlphaFoldDB" id="A0A4Z0PCW7"/>
<dbReference type="InterPro" id="IPR028053">
    <property type="entry name" value="Membr_insert_YidC_N"/>
</dbReference>
<dbReference type="NCBIfam" id="TIGR03593">
    <property type="entry name" value="yidC_nterm"/>
    <property type="match status" value="1"/>
</dbReference>
<dbReference type="PANTHER" id="PTHR12428">
    <property type="entry name" value="OXA1"/>
    <property type="match status" value="1"/>
</dbReference>
<dbReference type="Pfam" id="PF14849">
    <property type="entry name" value="YidC_periplas"/>
    <property type="match status" value="1"/>
</dbReference>
<dbReference type="PANTHER" id="PTHR12428:SF65">
    <property type="entry name" value="CYTOCHROME C OXIDASE ASSEMBLY PROTEIN COX18, MITOCHONDRIAL"/>
    <property type="match status" value="1"/>
</dbReference>
<feature type="compositionally biased region" description="Low complexity" evidence="14">
    <location>
        <begin position="591"/>
        <end position="603"/>
    </location>
</feature>
<evidence type="ECO:0000256" key="12">
    <source>
        <dbReference type="ARBA" id="ARBA00033342"/>
    </source>
</evidence>
<comment type="subcellular location">
    <subcellularLocation>
        <location evidence="1">Cell inner membrane</location>
        <topology evidence="1">Multi-pass membrane protein</topology>
    </subcellularLocation>
    <subcellularLocation>
        <location evidence="13">Cell membrane</location>
        <topology evidence="13">Multi-pass membrane protein</topology>
    </subcellularLocation>
</comment>
<evidence type="ECO:0000259" key="15">
    <source>
        <dbReference type="Pfam" id="PF02096"/>
    </source>
</evidence>
<evidence type="ECO:0000256" key="11">
    <source>
        <dbReference type="ARBA" id="ARBA00033245"/>
    </source>
</evidence>
<keyword evidence="10 13" id="KW-0143">Chaperone</keyword>
<dbReference type="OrthoDB" id="9780552at2"/>
<dbReference type="InterPro" id="IPR028055">
    <property type="entry name" value="YidC/Oxa/ALB_C"/>
</dbReference>
<comment type="similarity">
    <text evidence="2 13">Belongs to the OXA1/ALB3/YidC family. Type 1 subfamily.</text>
</comment>
<evidence type="ECO:0000256" key="2">
    <source>
        <dbReference type="ARBA" id="ARBA00010527"/>
    </source>
</evidence>
<evidence type="ECO:0000256" key="13">
    <source>
        <dbReference type="HAMAP-Rule" id="MF_01810"/>
    </source>
</evidence>
<dbReference type="Gene3D" id="2.70.98.90">
    <property type="match status" value="1"/>
</dbReference>
<comment type="subunit">
    <text evidence="13">Interacts with the Sec translocase complex via SecD. Specifically interacts with transmembrane segments of nascent integral membrane proteins during membrane integration.</text>
</comment>
<evidence type="ECO:0000256" key="4">
    <source>
        <dbReference type="ARBA" id="ARBA00022448"/>
    </source>
</evidence>
<reference evidence="17 18" key="1">
    <citation type="submission" date="2019-04" db="EMBL/GenBank/DDBJ databases">
        <authorList>
            <person name="Feng G."/>
            <person name="Zhang J."/>
            <person name="Zhu H."/>
        </authorList>
    </citation>
    <scope>NUCLEOTIDE SEQUENCE [LARGE SCALE GENOMIC DNA]</scope>
    <source>
        <strain evidence="17 18">92R-1</strain>
    </source>
</reference>
<evidence type="ECO:0000256" key="5">
    <source>
        <dbReference type="ARBA" id="ARBA00022475"/>
    </source>
</evidence>
<dbReference type="InterPro" id="IPR038221">
    <property type="entry name" value="YidC_periplasmic_sf"/>
</dbReference>
<keyword evidence="18" id="KW-1185">Reference proteome</keyword>
<feature type="domain" description="Membrane insertase YidC/Oxa/ALB C-terminal" evidence="15">
    <location>
        <begin position="352"/>
        <end position="546"/>
    </location>
</feature>
<feature type="transmembrane region" description="Helical" evidence="13">
    <location>
        <begin position="470"/>
        <end position="489"/>
    </location>
</feature>
<dbReference type="RefSeq" id="WP_135432308.1">
    <property type="nucleotide sequence ID" value="NZ_SRLA01000001.1"/>
</dbReference>
<dbReference type="InterPro" id="IPR047196">
    <property type="entry name" value="YidC_ALB_C"/>
</dbReference>
<evidence type="ECO:0000256" key="14">
    <source>
        <dbReference type="SAM" id="MobiDB-lite"/>
    </source>
</evidence>
<proteinExistence type="inferred from homology"/>
<dbReference type="EMBL" id="SRLA01000001">
    <property type="protein sequence ID" value="TGE10466.1"/>
    <property type="molecule type" value="Genomic_DNA"/>
</dbReference>
<keyword evidence="8 13" id="KW-1133">Transmembrane helix</keyword>
<evidence type="ECO:0000259" key="16">
    <source>
        <dbReference type="Pfam" id="PF14849"/>
    </source>
</evidence>
<dbReference type="PRINTS" id="PR00701">
    <property type="entry name" value="60KDINNERMP"/>
</dbReference>
<dbReference type="HAMAP" id="MF_01810">
    <property type="entry name" value="YidC_type1"/>
    <property type="match status" value="1"/>
</dbReference>
<comment type="caution">
    <text evidence="17">The sequence shown here is derived from an EMBL/GenBank/DDBJ whole genome shotgun (WGS) entry which is preliminary data.</text>
</comment>
<evidence type="ECO:0000256" key="8">
    <source>
        <dbReference type="ARBA" id="ARBA00022989"/>
    </source>
</evidence>